<dbReference type="PANTHER" id="PTHR37984">
    <property type="entry name" value="PROTEIN CBG26694"/>
    <property type="match status" value="1"/>
</dbReference>
<evidence type="ECO:0000259" key="1">
    <source>
        <dbReference type="Pfam" id="PF17921"/>
    </source>
</evidence>
<dbReference type="OrthoDB" id="2273864at2759"/>
<sequence>MEVVERLLSNLVLKELNDSPFSGHLSEDITRERRKNWIWWTMWKNNVSEYCKTCEKSQMSHKATGKRLGNMSKIQEPSRPWKTVHMDWVTGLPPGADRSYYSFLVIVERFSKTPMFLPCHKDDIAMNTALLIWNRIVS</sequence>
<reference evidence="2" key="1">
    <citation type="submission" date="2021-03" db="EMBL/GenBank/DDBJ databases">
        <title>Draft genome sequence of rust myrtle Austropuccinia psidii MF-1, a brazilian biotype.</title>
        <authorList>
            <person name="Quecine M.C."/>
            <person name="Pachon D.M.R."/>
            <person name="Bonatelli M.L."/>
            <person name="Correr F.H."/>
            <person name="Franceschini L.M."/>
            <person name="Leite T.F."/>
            <person name="Margarido G.R.A."/>
            <person name="Almeida C.A."/>
            <person name="Ferrarezi J.A."/>
            <person name="Labate C.A."/>
        </authorList>
    </citation>
    <scope>NUCLEOTIDE SEQUENCE</scope>
    <source>
        <strain evidence="2">MF-1</strain>
    </source>
</reference>
<dbReference type="Pfam" id="PF17921">
    <property type="entry name" value="Integrase_H2C2"/>
    <property type="match status" value="1"/>
</dbReference>
<comment type="caution">
    <text evidence="2">The sequence shown here is derived from an EMBL/GenBank/DDBJ whole genome shotgun (WGS) entry which is preliminary data.</text>
</comment>
<dbReference type="GO" id="GO:0003676">
    <property type="term" value="F:nucleic acid binding"/>
    <property type="evidence" value="ECO:0007669"/>
    <property type="project" value="InterPro"/>
</dbReference>
<dbReference type="SUPFAM" id="SSF53098">
    <property type="entry name" value="Ribonuclease H-like"/>
    <property type="match status" value="1"/>
</dbReference>
<keyword evidence="3" id="KW-1185">Reference proteome</keyword>
<accession>A0A9Q3EKK3</accession>
<dbReference type="InterPro" id="IPR050951">
    <property type="entry name" value="Retrovirus_Pol_polyprotein"/>
</dbReference>
<evidence type="ECO:0000313" key="2">
    <source>
        <dbReference type="EMBL" id="MBW0520536.1"/>
    </source>
</evidence>
<protein>
    <recommendedName>
        <fullName evidence="1">Integrase zinc-binding domain-containing protein</fullName>
    </recommendedName>
</protein>
<dbReference type="InterPro" id="IPR041588">
    <property type="entry name" value="Integrase_H2C2"/>
</dbReference>
<gene>
    <name evidence="2" type="ORF">O181_060251</name>
</gene>
<dbReference type="Proteomes" id="UP000765509">
    <property type="component" value="Unassembled WGS sequence"/>
</dbReference>
<dbReference type="PANTHER" id="PTHR37984:SF5">
    <property type="entry name" value="PROTEIN NYNRIN-LIKE"/>
    <property type="match status" value="1"/>
</dbReference>
<dbReference type="AlphaFoldDB" id="A0A9Q3EKK3"/>
<dbReference type="Gene3D" id="1.10.340.70">
    <property type="match status" value="1"/>
</dbReference>
<dbReference type="EMBL" id="AVOT02028146">
    <property type="protein sequence ID" value="MBW0520536.1"/>
    <property type="molecule type" value="Genomic_DNA"/>
</dbReference>
<evidence type="ECO:0000313" key="3">
    <source>
        <dbReference type="Proteomes" id="UP000765509"/>
    </source>
</evidence>
<dbReference type="Gene3D" id="3.30.420.10">
    <property type="entry name" value="Ribonuclease H-like superfamily/Ribonuclease H"/>
    <property type="match status" value="1"/>
</dbReference>
<feature type="domain" description="Integrase zinc-binding" evidence="1">
    <location>
        <begin position="8"/>
        <end position="60"/>
    </location>
</feature>
<dbReference type="InterPro" id="IPR012337">
    <property type="entry name" value="RNaseH-like_sf"/>
</dbReference>
<proteinExistence type="predicted"/>
<dbReference type="InterPro" id="IPR036397">
    <property type="entry name" value="RNaseH_sf"/>
</dbReference>
<organism evidence="2 3">
    <name type="scientific">Austropuccinia psidii MF-1</name>
    <dbReference type="NCBI Taxonomy" id="1389203"/>
    <lineage>
        <taxon>Eukaryota</taxon>
        <taxon>Fungi</taxon>
        <taxon>Dikarya</taxon>
        <taxon>Basidiomycota</taxon>
        <taxon>Pucciniomycotina</taxon>
        <taxon>Pucciniomycetes</taxon>
        <taxon>Pucciniales</taxon>
        <taxon>Sphaerophragmiaceae</taxon>
        <taxon>Austropuccinia</taxon>
    </lineage>
</organism>
<name>A0A9Q3EKK3_9BASI</name>